<evidence type="ECO:0000256" key="5">
    <source>
        <dbReference type="ARBA" id="ARBA00022679"/>
    </source>
</evidence>
<dbReference type="AlphaFoldDB" id="A0A0A3APR8"/>
<evidence type="ECO:0000256" key="8">
    <source>
        <dbReference type="ARBA" id="ARBA00052751"/>
    </source>
</evidence>
<keyword evidence="6 13" id="KW-0949">S-adenosyl-L-methionine</keyword>
<dbReference type="InterPro" id="IPR042119">
    <property type="entry name" value="QueA_dom2"/>
</dbReference>
<dbReference type="Gene3D" id="2.40.10.240">
    <property type="entry name" value="QueA-like"/>
    <property type="match status" value="1"/>
</dbReference>
<dbReference type="InterPro" id="IPR036100">
    <property type="entry name" value="QueA_sf"/>
</dbReference>
<comment type="subunit">
    <text evidence="3 13">Monomer.</text>
</comment>
<dbReference type="EMBL" id="JSUM01000014">
    <property type="protein sequence ID" value="KGQ69742.1"/>
    <property type="molecule type" value="Genomic_DNA"/>
</dbReference>
<dbReference type="PANTHER" id="PTHR30307:SF0">
    <property type="entry name" value="S-ADENOSYLMETHIONINE:TRNA RIBOSYLTRANSFERASE-ISOMERASE"/>
    <property type="match status" value="1"/>
</dbReference>
<comment type="caution">
    <text evidence="14">The sequence shown here is derived from an EMBL/GenBank/DDBJ whole genome shotgun (WGS) entry which is preliminary data.</text>
</comment>
<dbReference type="RefSeq" id="WP_034616542.1">
    <property type="nucleotide sequence ID" value="NZ_JSUM01000014.1"/>
</dbReference>
<keyword evidence="7 13" id="KW-0671">Queuosine biosynthesis</keyword>
<dbReference type="UniPathway" id="UPA00392"/>
<reference evidence="14 15" key="1">
    <citation type="submission" date="2014-11" db="EMBL/GenBank/DDBJ databases">
        <title>Draft genome sequence of Chelonobacter oris 1662T, associated with respiratory disease in Hermann's Tortoises.</title>
        <authorList>
            <person name="Kudirkiene E."/>
            <person name="Hansen M.J."/>
            <person name="Bojesen A.M."/>
        </authorList>
    </citation>
    <scope>NUCLEOTIDE SEQUENCE [LARGE SCALE GENOMIC DNA]</scope>
    <source>
        <strain evidence="14 15">1662</strain>
    </source>
</reference>
<dbReference type="EC" id="2.4.99.17" evidence="10 13"/>
<evidence type="ECO:0000256" key="3">
    <source>
        <dbReference type="ARBA" id="ARBA00011245"/>
    </source>
</evidence>
<keyword evidence="4 13" id="KW-0963">Cytoplasm</keyword>
<dbReference type="HAMAP" id="MF_00113">
    <property type="entry name" value="QueA"/>
    <property type="match status" value="1"/>
</dbReference>
<comment type="subcellular location">
    <subcellularLocation>
        <location evidence="1 13">Cytoplasm</location>
    </subcellularLocation>
</comment>
<evidence type="ECO:0000313" key="15">
    <source>
        <dbReference type="Proteomes" id="UP000030380"/>
    </source>
</evidence>
<gene>
    <name evidence="13" type="primary">queA</name>
    <name evidence="14" type="ORF">OA57_08840</name>
</gene>
<dbReference type="OrthoDB" id="9805933at2"/>
<evidence type="ECO:0000256" key="7">
    <source>
        <dbReference type="ARBA" id="ARBA00022785"/>
    </source>
</evidence>
<evidence type="ECO:0000256" key="2">
    <source>
        <dbReference type="ARBA" id="ARBA00004691"/>
    </source>
</evidence>
<evidence type="ECO:0000256" key="12">
    <source>
        <dbReference type="ARBA" id="ARBA00076160"/>
    </source>
</evidence>
<comment type="function">
    <text evidence="13">Transfers and isomerizes the ribose moiety from AdoMet to the 7-aminomethyl group of 7-deazaguanine (preQ1-tRNA) to give epoxyqueuosine (oQ-tRNA).</text>
</comment>
<dbReference type="FunFam" id="3.40.1780.10:FF:000001">
    <property type="entry name" value="S-adenosylmethionine:tRNA ribosyltransferase-isomerase"/>
    <property type="match status" value="1"/>
</dbReference>
<dbReference type="NCBIfam" id="NF001140">
    <property type="entry name" value="PRK00147.1"/>
    <property type="match status" value="1"/>
</dbReference>
<evidence type="ECO:0000256" key="13">
    <source>
        <dbReference type="HAMAP-Rule" id="MF_00113"/>
    </source>
</evidence>
<evidence type="ECO:0000256" key="1">
    <source>
        <dbReference type="ARBA" id="ARBA00004496"/>
    </source>
</evidence>
<dbReference type="GO" id="GO:0051075">
    <property type="term" value="F:S-adenosylmethionine:tRNA ribosyltransferase-isomerase activity"/>
    <property type="evidence" value="ECO:0007669"/>
    <property type="project" value="UniProtKB-EC"/>
</dbReference>
<proteinExistence type="inferred from homology"/>
<dbReference type="GO" id="GO:0005737">
    <property type="term" value="C:cytoplasm"/>
    <property type="evidence" value="ECO:0007669"/>
    <property type="project" value="UniProtKB-SubCell"/>
</dbReference>
<comment type="similarity">
    <text evidence="9 13">Belongs to the QueA family.</text>
</comment>
<keyword evidence="5 13" id="KW-0808">Transferase</keyword>
<keyword evidence="15" id="KW-1185">Reference proteome</keyword>
<accession>A0A0A3APR8</accession>
<dbReference type="InterPro" id="IPR003699">
    <property type="entry name" value="QueA"/>
</dbReference>
<dbReference type="FunFam" id="2.40.10.240:FF:000001">
    <property type="entry name" value="S-adenosylmethionine:tRNA ribosyltransferase-isomerase"/>
    <property type="match status" value="1"/>
</dbReference>
<dbReference type="SUPFAM" id="SSF111337">
    <property type="entry name" value="QueA-like"/>
    <property type="match status" value="1"/>
</dbReference>
<organism evidence="14 15">
    <name type="scientific">Chelonobacter oris</name>
    <dbReference type="NCBI Taxonomy" id="505317"/>
    <lineage>
        <taxon>Bacteria</taxon>
        <taxon>Pseudomonadati</taxon>
        <taxon>Pseudomonadota</taxon>
        <taxon>Gammaproteobacteria</taxon>
        <taxon>Pasteurellales</taxon>
        <taxon>Pasteurellaceae</taxon>
        <taxon>Chelonobacter</taxon>
    </lineage>
</organism>
<evidence type="ECO:0000256" key="4">
    <source>
        <dbReference type="ARBA" id="ARBA00022490"/>
    </source>
</evidence>
<dbReference type="GO" id="GO:0008616">
    <property type="term" value="P:tRNA queuosine(34) biosynthetic process"/>
    <property type="evidence" value="ECO:0007669"/>
    <property type="project" value="UniProtKB-UniRule"/>
</dbReference>
<dbReference type="NCBIfam" id="TIGR00113">
    <property type="entry name" value="queA"/>
    <property type="match status" value="1"/>
</dbReference>
<dbReference type="Proteomes" id="UP000030380">
    <property type="component" value="Unassembled WGS sequence"/>
</dbReference>
<evidence type="ECO:0000256" key="11">
    <source>
        <dbReference type="ARBA" id="ARBA00069325"/>
    </source>
</evidence>
<sequence>MQVSDFYFELPDELIARYPKAERTSSRLLCLDGTNGELCHRRFSDVTELVDEGDLLVFNNTRVIPARMFGRKSSGGKLEVLVERVLSEKSCLAHVRASKAPQSGALLILGEDKLGEGNGIQMVMKARHGALFELETADDVPLLDCLQQIGHIPLPPYIDRPDEEMDQERYQTVYNQVPGAVAAPTAGLHFDQALLAKLQQKGVNFAFVTLHVGAGTFQPVRVEKVEDHHMHAEYVEVDEQTVQAILATKAAGKRVIAVGTTSVRSVESAALAAAQTRAANLLAPYFSDTAIFLYPGKPFRVIDALITNFHLPESTLVMLVSAFAGYRNTMQAYQRAVTEKYRFFSYGDAMFITKNPDVKGLD</sequence>
<name>A0A0A3APR8_9PAST</name>
<evidence type="ECO:0000256" key="9">
    <source>
        <dbReference type="ARBA" id="ARBA00061210"/>
    </source>
</evidence>
<dbReference type="InterPro" id="IPR042118">
    <property type="entry name" value="QueA_dom1"/>
</dbReference>
<comment type="catalytic activity">
    <reaction evidence="8 13">
        <text>7-aminomethyl-7-carbaguanosine(34) in tRNA + S-adenosyl-L-methionine = epoxyqueuosine(34) in tRNA + adenine + L-methionine + 2 H(+)</text>
        <dbReference type="Rhea" id="RHEA:32155"/>
        <dbReference type="Rhea" id="RHEA-COMP:10342"/>
        <dbReference type="Rhea" id="RHEA-COMP:18582"/>
        <dbReference type="ChEBI" id="CHEBI:15378"/>
        <dbReference type="ChEBI" id="CHEBI:16708"/>
        <dbReference type="ChEBI" id="CHEBI:57844"/>
        <dbReference type="ChEBI" id="CHEBI:59789"/>
        <dbReference type="ChEBI" id="CHEBI:82833"/>
        <dbReference type="ChEBI" id="CHEBI:194443"/>
        <dbReference type="EC" id="2.4.99.17"/>
    </reaction>
</comment>
<evidence type="ECO:0000256" key="10">
    <source>
        <dbReference type="ARBA" id="ARBA00066503"/>
    </source>
</evidence>
<protein>
    <recommendedName>
        <fullName evidence="11 13">S-adenosylmethionine:tRNA ribosyltransferase-isomerase</fullName>
        <ecNumber evidence="10 13">2.4.99.17</ecNumber>
    </recommendedName>
    <alternativeName>
        <fullName evidence="12 13">Queuosine biosynthesis protein QueA</fullName>
    </alternativeName>
</protein>
<dbReference type="PANTHER" id="PTHR30307">
    <property type="entry name" value="S-ADENOSYLMETHIONINE:TRNA RIBOSYLTRANSFERASE-ISOMERASE"/>
    <property type="match status" value="1"/>
</dbReference>
<comment type="pathway">
    <text evidence="2 13">tRNA modification; tRNA-queuosine biosynthesis.</text>
</comment>
<dbReference type="STRING" id="505317.OA57_08840"/>
<dbReference type="Pfam" id="PF02547">
    <property type="entry name" value="Queuosine_synth"/>
    <property type="match status" value="1"/>
</dbReference>
<evidence type="ECO:0000256" key="6">
    <source>
        <dbReference type="ARBA" id="ARBA00022691"/>
    </source>
</evidence>
<evidence type="ECO:0000313" key="14">
    <source>
        <dbReference type="EMBL" id="KGQ69742.1"/>
    </source>
</evidence>
<dbReference type="Gene3D" id="3.40.1780.10">
    <property type="entry name" value="QueA-like"/>
    <property type="match status" value="1"/>
</dbReference>